<name>A0A643FGN3_IDEDE</name>
<evidence type="ECO:0000256" key="1">
    <source>
        <dbReference type="SAM" id="Phobius"/>
    </source>
</evidence>
<feature type="transmembrane region" description="Helical" evidence="1">
    <location>
        <begin position="7"/>
        <end position="26"/>
    </location>
</feature>
<comment type="caution">
    <text evidence="2">The sequence shown here is derived from an EMBL/GenBank/DDBJ whole genome shotgun (WGS) entry which is preliminary data.</text>
</comment>
<feature type="transmembrane region" description="Helical" evidence="1">
    <location>
        <begin position="38"/>
        <end position="60"/>
    </location>
</feature>
<keyword evidence="3" id="KW-1185">Reference proteome</keyword>
<dbReference type="AlphaFoldDB" id="A0A643FGN3"/>
<proteinExistence type="predicted"/>
<dbReference type="EMBL" id="VZPB01000002">
    <property type="protein sequence ID" value="KAB0585138.1"/>
    <property type="molecule type" value="Genomic_DNA"/>
</dbReference>
<keyword evidence="1" id="KW-0472">Membrane</keyword>
<organism evidence="2 3">
    <name type="scientific">Ideonella dechloratans</name>
    <dbReference type="NCBI Taxonomy" id="36863"/>
    <lineage>
        <taxon>Bacteria</taxon>
        <taxon>Pseudomonadati</taxon>
        <taxon>Pseudomonadota</taxon>
        <taxon>Betaproteobacteria</taxon>
        <taxon>Burkholderiales</taxon>
        <taxon>Sphaerotilaceae</taxon>
        <taxon>Ideonella</taxon>
    </lineage>
</organism>
<reference evidence="2 3" key="1">
    <citation type="submission" date="2019-09" db="EMBL/GenBank/DDBJ databases">
        <title>Draft genome sequences of 48 bacterial type strains from the CCUG.</title>
        <authorList>
            <person name="Tunovic T."/>
            <person name="Pineiro-Iglesias B."/>
            <person name="Unosson C."/>
            <person name="Inganas E."/>
            <person name="Ohlen M."/>
            <person name="Cardew S."/>
            <person name="Jensie-Markopoulos S."/>
            <person name="Salva-Serra F."/>
            <person name="Jaen-Luchoro D."/>
            <person name="Karlsson R."/>
            <person name="Svensson-Stadler L."/>
            <person name="Chun J."/>
            <person name="Moore E."/>
        </authorList>
    </citation>
    <scope>NUCLEOTIDE SEQUENCE [LARGE SCALE GENOMIC DNA]</scope>
    <source>
        <strain evidence="2 3">CCUG 30977</strain>
    </source>
</reference>
<protein>
    <recommendedName>
        <fullName evidence="4">DUF2875 domain-containing protein</fullName>
    </recommendedName>
</protein>
<evidence type="ECO:0000313" key="3">
    <source>
        <dbReference type="Proteomes" id="UP000430120"/>
    </source>
</evidence>
<keyword evidence="1" id="KW-1133">Transmembrane helix</keyword>
<sequence length="473" mass="50457">MKYWFKGLAWLVAVTCVVWIAVLWHWRSQPRDVAAADLWMYLVALPLVVMGLLVAGRWAWGAAVRKQAQGGSDQATATAPQPAADAAPGAASQRWHVLGQWVQLAVGGSPEEALDAIAAGAPRPMPDPLLRDDQGLPVLSARCATLDPDAVAVELSQPQLFDAAALRALSALAPVIDGLSASWGFWASRFQPGLPSAVPAEPAHRVRVLVHWPAHWNEPARAQALDWLRLRLQVGAGDAVPAASWMVQEVAGDGVALLVAADKLLETLQRQSCDDLVLTLACHSDLDTPAVDRLLREQRLFQSERQPRGVMPGEGAAAVLWATRAWPLPEDAAPVQACRVQAVRREQSIDAPGRTRARELSQAVESLLTQSAQAPEALCALMSDSDQHTARATELFAVSLSRLPQLEPAEDMRLLGTLSGHLGGASPLTTLALAAAWAGQGPGPVLALSVGDRHWRLAAHLDLPREAVADAAS</sequence>
<evidence type="ECO:0008006" key="4">
    <source>
        <dbReference type="Google" id="ProtNLM"/>
    </source>
</evidence>
<dbReference type="RefSeq" id="WP_151122123.1">
    <property type="nucleotide sequence ID" value="NZ_CP088081.1"/>
</dbReference>
<accession>A0A643FGN3</accession>
<evidence type="ECO:0000313" key="2">
    <source>
        <dbReference type="EMBL" id="KAB0585138.1"/>
    </source>
</evidence>
<dbReference type="OrthoDB" id="9178072at2"/>
<dbReference type="Proteomes" id="UP000430120">
    <property type="component" value="Unassembled WGS sequence"/>
</dbReference>
<keyword evidence="1" id="KW-0812">Transmembrane</keyword>
<gene>
    <name evidence="2" type="ORF">F7Q92_01210</name>
</gene>